<feature type="transmembrane region" description="Helical" evidence="6">
    <location>
        <begin position="76"/>
        <end position="94"/>
    </location>
</feature>
<dbReference type="InterPro" id="IPR011701">
    <property type="entry name" value="MFS"/>
</dbReference>
<dbReference type="PANTHER" id="PTHR23501">
    <property type="entry name" value="MAJOR FACILITATOR SUPERFAMILY"/>
    <property type="match status" value="1"/>
</dbReference>
<evidence type="ECO:0000256" key="1">
    <source>
        <dbReference type="ARBA" id="ARBA00004141"/>
    </source>
</evidence>
<evidence type="ECO:0000256" key="5">
    <source>
        <dbReference type="SAM" id="MobiDB-lite"/>
    </source>
</evidence>
<feature type="domain" description="Major facilitator superfamily (MFS) profile" evidence="7">
    <location>
        <begin position="41"/>
        <end position="529"/>
    </location>
</feature>
<feature type="transmembrane region" description="Helical" evidence="6">
    <location>
        <begin position="309"/>
        <end position="330"/>
    </location>
</feature>
<feature type="transmembrane region" description="Helical" evidence="6">
    <location>
        <begin position="131"/>
        <end position="151"/>
    </location>
</feature>
<feature type="transmembrane region" description="Helical" evidence="6">
    <location>
        <begin position="370"/>
        <end position="390"/>
    </location>
</feature>
<dbReference type="GO" id="GO:0022857">
    <property type="term" value="F:transmembrane transporter activity"/>
    <property type="evidence" value="ECO:0007669"/>
    <property type="project" value="InterPro"/>
</dbReference>
<feature type="region of interest" description="Disordered" evidence="5">
    <location>
        <begin position="1"/>
        <end position="33"/>
    </location>
</feature>
<gene>
    <name evidence="8" type="ORF">PAC_18835</name>
</gene>
<evidence type="ECO:0000313" key="9">
    <source>
        <dbReference type="Proteomes" id="UP000184330"/>
    </source>
</evidence>
<dbReference type="InterPro" id="IPR020846">
    <property type="entry name" value="MFS_dom"/>
</dbReference>
<evidence type="ECO:0000259" key="7">
    <source>
        <dbReference type="PROSITE" id="PS50850"/>
    </source>
</evidence>
<sequence length="553" mass="59587">MAEMSSPPSRDDKSSPASIAQMEKEKEASASAPTYPSQQKQIFIMAALYLALFLDQNIISTAIPRITDEFHSLDDIGWYGTAYLLTMCSFQLLMGKVYKFYPAKPVFLIGTTLFEVGSAVCGSAPSSKAFIVGRAISGLGASGMFSGLMVIMFHTIPLQQRPIYQGAFGAIFAVASVVGPLIGGTFTDKVTWRWCFYINLPVGAISLIVTFLILHLPDQKLDARALGGMAKLKQLDPIGNLVFFPGIVCLVLALQWGGTEYSWKSARIIVLLVLCGVLCLAFIAVQIWKQESGTLPPRIVKQRSVAACVWCAFFNGAGMMAMIYYLPIWFQAIKGVSAVKSGIMLLPMILSTVVSSLSSGFIISKIGYYTPFFILSSTITPIGAGLLATLTPSTGHAKWIGYQVLYGIGLGLGTQQPLNVIQTVLSRSDIATGSALVMFMRFLGSAIFLPVAQNIFINNLVSKLTNLPSITTSAITGGGATELRNLASGSDLDTLLSDYNTAIIHVIYMVVATSAVTMFGSVLVEWRSLKARAKEQEGGTNKSQEVIEKKESV</sequence>
<comment type="subcellular location">
    <subcellularLocation>
        <location evidence="1">Membrane</location>
        <topology evidence="1">Multi-pass membrane protein</topology>
    </subcellularLocation>
</comment>
<feature type="transmembrane region" description="Helical" evidence="6">
    <location>
        <begin position="42"/>
        <end position="64"/>
    </location>
</feature>
<dbReference type="OrthoDB" id="10021397at2759"/>
<feature type="transmembrane region" description="Helical" evidence="6">
    <location>
        <begin position="238"/>
        <end position="256"/>
    </location>
</feature>
<dbReference type="FunFam" id="1.20.1250.20:FF:000196">
    <property type="entry name" value="MFS toxin efflux pump (AflT)"/>
    <property type="match status" value="1"/>
</dbReference>
<evidence type="ECO:0000256" key="2">
    <source>
        <dbReference type="ARBA" id="ARBA00022692"/>
    </source>
</evidence>
<feature type="transmembrane region" description="Helical" evidence="6">
    <location>
        <begin position="342"/>
        <end position="363"/>
    </location>
</feature>
<keyword evidence="9" id="KW-1185">Reference proteome</keyword>
<evidence type="ECO:0000256" key="4">
    <source>
        <dbReference type="ARBA" id="ARBA00023136"/>
    </source>
</evidence>
<organism evidence="8 9">
    <name type="scientific">Phialocephala subalpina</name>
    <dbReference type="NCBI Taxonomy" id="576137"/>
    <lineage>
        <taxon>Eukaryota</taxon>
        <taxon>Fungi</taxon>
        <taxon>Dikarya</taxon>
        <taxon>Ascomycota</taxon>
        <taxon>Pezizomycotina</taxon>
        <taxon>Leotiomycetes</taxon>
        <taxon>Helotiales</taxon>
        <taxon>Mollisiaceae</taxon>
        <taxon>Phialocephala</taxon>
        <taxon>Phialocephala fortinii species complex</taxon>
    </lineage>
</organism>
<feature type="region of interest" description="Disordered" evidence="5">
    <location>
        <begin position="534"/>
        <end position="553"/>
    </location>
</feature>
<feature type="transmembrane region" description="Helical" evidence="6">
    <location>
        <begin position="435"/>
        <end position="457"/>
    </location>
</feature>
<dbReference type="Gene3D" id="1.20.1720.10">
    <property type="entry name" value="Multidrug resistance protein D"/>
    <property type="match status" value="1"/>
</dbReference>
<name>A0A1L7XV62_9HELO</name>
<protein>
    <submittedName>
        <fullName evidence="8">Related to transporter (Major facilitator superfamily)</fullName>
    </submittedName>
</protein>
<dbReference type="InterPro" id="IPR036259">
    <property type="entry name" value="MFS_trans_sf"/>
</dbReference>
<dbReference type="CDD" id="cd17502">
    <property type="entry name" value="MFS_Azr1_MDR_like"/>
    <property type="match status" value="1"/>
</dbReference>
<keyword evidence="3 6" id="KW-1133">Transmembrane helix</keyword>
<feature type="transmembrane region" description="Helical" evidence="6">
    <location>
        <begin position="396"/>
        <end position="414"/>
    </location>
</feature>
<evidence type="ECO:0000313" key="8">
    <source>
        <dbReference type="EMBL" id="CZR68934.1"/>
    </source>
</evidence>
<accession>A0A1L7XV62</accession>
<dbReference type="EMBL" id="FJOG01000062">
    <property type="protein sequence ID" value="CZR68934.1"/>
    <property type="molecule type" value="Genomic_DNA"/>
</dbReference>
<proteinExistence type="predicted"/>
<feature type="transmembrane region" description="Helical" evidence="6">
    <location>
        <begin position="502"/>
        <end position="524"/>
    </location>
</feature>
<feature type="transmembrane region" description="Helical" evidence="6">
    <location>
        <begin position="163"/>
        <end position="184"/>
    </location>
</feature>
<dbReference type="Pfam" id="PF07690">
    <property type="entry name" value="MFS_1"/>
    <property type="match status" value="1"/>
</dbReference>
<dbReference type="SUPFAM" id="SSF103473">
    <property type="entry name" value="MFS general substrate transporter"/>
    <property type="match status" value="1"/>
</dbReference>
<evidence type="ECO:0000256" key="3">
    <source>
        <dbReference type="ARBA" id="ARBA00022989"/>
    </source>
</evidence>
<keyword evidence="2 6" id="KW-0812">Transmembrane</keyword>
<feature type="transmembrane region" description="Helical" evidence="6">
    <location>
        <begin position="196"/>
        <end position="217"/>
    </location>
</feature>
<dbReference type="PROSITE" id="PS50850">
    <property type="entry name" value="MFS"/>
    <property type="match status" value="1"/>
</dbReference>
<dbReference type="GO" id="GO:0005886">
    <property type="term" value="C:plasma membrane"/>
    <property type="evidence" value="ECO:0007669"/>
    <property type="project" value="TreeGrafter"/>
</dbReference>
<evidence type="ECO:0000256" key="6">
    <source>
        <dbReference type="SAM" id="Phobius"/>
    </source>
</evidence>
<feature type="transmembrane region" description="Helical" evidence="6">
    <location>
        <begin position="268"/>
        <end position="288"/>
    </location>
</feature>
<reference evidence="8 9" key="1">
    <citation type="submission" date="2016-03" db="EMBL/GenBank/DDBJ databases">
        <authorList>
            <person name="Ploux O."/>
        </authorList>
    </citation>
    <scope>NUCLEOTIDE SEQUENCE [LARGE SCALE GENOMIC DNA]</scope>
    <source>
        <strain evidence="8 9">UAMH 11012</strain>
    </source>
</reference>
<dbReference type="Gene3D" id="1.20.1250.20">
    <property type="entry name" value="MFS general substrate transporter like domains"/>
    <property type="match status" value="1"/>
</dbReference>
<dbReference type="AlphaFoldDB" id="A0A1L7XV62"/>
<dbReference type="Proteomes" id="UP000184330">
    <property type="component" value="Unassembled WGS sequence"/>
</dbReference>
<dbReference type="PANTHER" id="PTHR23501:SF201">
    <property type="entry name" value="MFS AFLATOXIN EFFLUX PUMP"/>
    <property type="match status" value="1"/>
</dbReference>
<dbReference type="FunFam" id="1.20.1720.10:FF:000012">
    <property type="entry name" value="MFS toxin efflux pump (AflT)"/>
    <property type="match status" value="1"/>
</dbReference>
<keyword evidence="4 6" id="KW-0472">Membrane</keyword>